<keyword evidence="2" id="KW-1185">Reference proteome</keyword>
<accession>A0ABM9BK24</accession>
<sequence length="235" mass="26726">MIQRDWLKDMAMCKAATPGRWGWYEPTRCIYTARKDRDALDTILYDPAGAGHLQEEDAEFISEAREALPYWLQEAKELQEIVSGRGRELLRLRSLLGGLNNELTVTEARADAAEAREQKLIDIMHIIAFESDDEKTLKYASQMLSTIYPDTPSPKEQTDWINEESCARCGRNKPIEGYEWCSECRPDLKAKEDGSLVQCPTCNNRNLIPHPSESNIWLCGPCNQVIEDGTDINVD</sequence>
<dbReference type="Proteomes" id="UP000838749">
    <property type="component" value="Unassembled WGS sequence"/>
</dbReference>
<dbReference type="RefSeq" id="WP_234540634.1">
    <property type="nucleotide sequence ID" value="NZ_CAKMAB010000040.1"/>
</dbReference>
<organism evidence="1 2">
    <name type="scientific">Paenibacillus pseudetheri</name>
    <dbReference type="NCBI Taxonomy" id="2897682"/>
    <lineage>
        <taxon>Bacteria</taxon>
        <taxon>Bacillati</taxon>
        <taxon>Bacillota</taxon>
        <taxon>Bacilli</taxon>
        <taxon>Bacillales</taxon>
        <taxon>Paenibacillaceae</taxon>
        <taxon>Paenibacillus</taxon>
    </lineage>
</organism>
<reference evidence="1" key="1">
    <citation type="submission" date="2021-12" db="EMBL/GenBank/DDBJ databases">
        <authorList>
            <person name="Criscuolo A."/>
        </authorList>
    </citation>
    <scope>NUCLEOTIDE SEQUENCE</scope>
    <source>
        <strain evidence="1">CIP111894</strain>
    </source>
</reference>
<protein>
    <recommendedName>
        <fullName evidence="3">DZANK-type domain-containing protein</fullName>
    </recommendedName>
</protein>
<evidence type="ECO:0000313" key="2">
    <source>
        <dbReference type="Proteomes" id="UP000838749"/>
    </source>
</evidence>
<evidence type="ECO:0000313" key="1">
    <source>
        <dbReference type="EMBL" id="CAH1058788.1"/>
    </source>
</evidence>
<comment type="caution">
    <text evidence="1">The sequence shown here is derived from an EMBL/GenBank/DDBJ whole genome shotgun (WGS) entry which is preliminary data.</text>
</comment>
<gene>
    <name evidence="1" type="ORF">PAECIP111894_04974</name>
</gene>
<name>A0ABM9BK24_9BACL</name>
<proteinExistence type="predicted"/>
<dbReference type="EMBL" id="CAKMAB010000040">
    <property type="protein sequence ID" value="CAH1058788.1"/>
    <property type="molecule type" value="Genomic_DNA"/>
</dbReference>
<evidence type="ECO:0008006" key="3">
    <source>
        <dbReference type="Google" id="ProtNLM"/>
    </source>
</evidence>